<dbReference type="SUPFAM" id="SSF48452">
    <property type="entry name" value="TPR-like"/>
    <property type="match status" value="1"/>
</dbReference>
<dbReference type="Gene3D" id="3.90.550.10">
    <property type="entry name" value="Spore Coat Polysaccharide Biosynthesis Protein SpsA, Chain A"/>
    <property type="match status" value="1"/>
</dbReference>
<evidence type="ECO:0000313" key="2">
    <source>
        <dbReference type="EMBL" id="RDY25336.1"/>
    </source>
</evidence>
<dbReference type="InterPro" id="IPR019734">
    <property type="entry name" value="TPR_rpt"/>
</dbReference>
<reference evidence="2 3" key="1">
    <citation type="journal article" date="2017" name="Genome Announc.">
        <title>Draft Genome Sequence of Romboutsia weinsteinii sp. nov. Strain CCRI-19649(T) Isolated from Surface Water.</title>
        <authorList>
            <person name="Maheux A.F."/>
            <person name="Boudreau D.K."/>
            <person name="Berube E."/>
            <person name="Boissinot M."/>
            <person name="Cantin P."/>
            <person name="Raymond F."/>
            <person name="Corbeil J."/>
            <person name="Omar R.F."/>
            <person name="Bergeron M.G."/>
        </authorList>
    </citation>
    <scope>NUCLEOTIDE SEQUENCE [LARGE SCALE GENOMIC DNA]</scope>
    <source>
        <strain evidence="2 3">CCRI-19649</strain>
    </source>
</reference>
<dbReference type="PANTHER" id="PTHR43630:SF2">
    <property type="entry name" value="GLYCOSYLTRANSFERASE"/>
    <property type="match status" value="1"/>
</dbReference>
<evidence type="ECO:0000259" key="1">
    <source>
        <dbReference type="Pfam" id="PF00535"/>
    </source>
</evidence>
<dbReference type="InterPro" id="IPR029044">
    <property type="entry name" value="Nucleotide-diphossugar_trans"/>
</dbReference>
<dbReference type="InterPro" id="IPR011990">
    <property type="entry name" value="TPR-like_helical_dom_sf"/>
</dbReference>
<organism evidence="2 3">
    <name type="scientific">Romboutsia weinsteinii</name>
    <dbReference type="NCBI Taxonomy" id="2020949"/>
    <lineage>
        <taxon>Bacteria</taxon>
        <taxon>Bacillati</taxon>
        <taxon>Bacillota</taxon>
        <taxon>Clostridia</taxon>
        <taxon>Peptostreptococcales</taxon>
        <taxon>Peptostreptococcaceae</taxon>
        <taxon>Romboutsia</taxon>
    </lineage>
</organism>
<dbReference type="InterPro" id="IPR001173">
    <property type="entry name" value="Glyco_trans_2-like"/>
</dbReference>
<sequence length="355" mass="41405">MEISLCMIAKNEEDVIARCISSIKDIVDEIIIVDTGSTDNTIEIAKNLGASVYEFEWIDDFSKARNYSFSKATKDYILWLDADDILNPDDIDKFRELKSNVNNLVDSVTMNYVLTVGPKGEFISSLRRNRLVKRERNFKWIGQVHEYLEVYGNIINSDINVIHKKEKAYTNRNLRIYEESIAQGKELSTRDKYYYANELCDNGRYDEAIEQYIKFINTNEGWVEDIKGACSKIADCYSYKKDSENELRYLFKSFEYDVPRADFCCRLGHKFFGENKLDIAIYWYNQAINAAPKEGNLSLINHDTYTFTPWVQLCVCHDRKGDMKLAIECNEMAAKYKPDSPAVKHNREYFKTKIQ</sequence>
<comment type="caution">
    <text evidence="2">The sequence shown here is derived from an EMBL/GenBank/DDBJ whole genome shotgun (WGS) entry which is preliminary data.</text>
</comment>
<dbReference type="Pfam" id="PF00535">
    <property type="entry name" value="Glycos_transf_2"/>
    <property type="match status" value="1"/>
</dbReference>
<dbReference type="OrthoDB" id="9815923at2"/>
<dbReference type="CDD" id="cd02511">
    <property type="entry name" value="Beta4Glucosyltransferase"/>
    <property type="match status" value="1"/>
</dbReference>
<dbReference type="RefSeq" id="WP_094366228.1">
    <property type="nucleotide sequence ID" value="NZ_NOJY02000082.1"/>
</dbReference>
<dbReference type="Proteomes" id="UP000215694">
    <property type="component" value="Unassembled WGS sequence"/>
</dbReference>
<dbReference type="EMBL" id="NOJY02000082">
    <property type="protein sequence ID" value="RDY25336.1"/>
    <property type="molecule type" value="Genomic_DNA"/>
</dbReference>
<dbReference type="PANTHER" id="PTHR43630">
    <property type="entry name" value="POLY-BETA-1,6-N-ACETYL-D-GLUCOSAMINE SYNTHASE"/>
    <property type="match status" value="1"/>
</dbReference>
<keyword evidence="2" id="KW-0808">Transferase</keyword>
<dbReference type="SUPFAM" id="SSF53448">
    <property type="entry name" value="Nucleotide-diphospho-sugar transferases"/>
    <property type="match status" value="1"/>
</dbReference>
<keyword evidence="3" id="KW-1185">Reference proteome</keyword>
<dbReference type="AlphaFoldDB" id="A0A371IY01"/>
<dbReference type="SMART" id="SM00028">
    <property type="entry name" value="TPR"/>
    <property type="match status" value="3"/>
</dbReference>
<protein>
    <submittedName>
        <fullName evidence="2">Glycosyltransferase family 2 protein</fullName>
    </submittedName>
</protein>
<gene>
    <name evidence="2" type="ORF">CHL78_018695</name>
</gene>
<dbReference type="GO" id="GO:0016740">
    <property type="term" value="F:transferase activity"/>
    <property type="evidence" value="ECO:0007669"/>
    <property type="project" value="UniProtKB-KW"/>
</dbReference>
<proteinExistence type="predicted"/>
<evidence type="ECO:0000313" key="3">
    <source>
        <dbReference type="Proteomes" id="UP000215694"/>
    </source>
</evidence>
<feature type="domain" description="Glycosyltransferase 2-like" evidence="1">
    <location>
        <begin position="4"/>
        <end position="97"/>
    </location>
</feature>
<name>A0A371IY01_9FIRM</name>
<dbReference type="Gene3D" id="1.25.40.10">
    <property type="entry name" value="Tetratricopeptide repeat domain"/>
    <property type="match status" value="1"/>
</dbReference>
<accession>A0A371IY01</accession>